<dbReference type="AlphaFoldDB" id="J7G3L8"/>
<dbReference type="EMBL" id="CP003682">
    <property type="protein sequence ID" value="AFP65654.1"/>
    <property type="molecule type" value="Genomic_DNA"/>
</dbReference>
<proteinExistence type="inferred from homology"/>
<evidence type="ECO:0000256" key="3">
    <source>
        <dbReference type="ARBA" id="ARBA00025726"/>
    </source>
</evidence>
<evidence type="ECO:0000313" key="6">
    <source>
        <dbReference type="Proteomes" id="UP000243348"/>
    </source>
</evidence>
<keyword evidence="2" id="KW-0677">Repeat</keyword>
<sequence length="329" mass="38353">MYSDMFHKNKMKRIFKKKILKKEWVQTQTLKGHTGCINSLNFNASNQIFATASEDKTVRLWDSTTFKTVSLLKEHSSQIKFAFFSQKYPHIFSGGDDLIIRCWDIEYNKTLRKFHGHLGTVLNLTFHPILDVFFSCSRDNTIRIWDPRTQKEIQILRVNSKAITCMIANAETPHLITGSFDKKICLWDFVSGKFYRIIKTHKNGIKQLSKHPTNYSFLSLSSESLISWRKDGLILNKIQNKSNSNNCFSVNNKKQVALGFSQDRIKSFYLKKKKNEIMLLTKPKSLLSGTNKNILNLTFDFSNKKIFAAGEENDIKIFEKKWQTRYLFS</sequence>
<dbReference type="Pfam" id="PF00400">
    <property type="entry name" value="WD40"/>
    <property type="match status" value="4"/>
</dbReference>
<feature type="repeat" description="WD" evidence="4">
    <location>
        <begin position="156"/>
        <end position="197"/>
    </location>
</feature>
<dbReference type="PANTHER" id="PTHR19923:SF0">
    <property type="entry name" value="PLEIOTROPIC REGULATOR 1"/>
    <property type="match status" value="1"/>
</dbReference>
<geneLocation type="nucleomorph" evidence="5"/>
<evidence type="ECO:0000256" key="2">
    <source>
        <dbReference type="ARBA" id="ARBA00022737"/>
    </source>
</evidence>
<dbReference type="GO" id="GO:0000974">
    <property type="term" value="C:Prp19 complex"/>
    <property type="evidence" value="ECO:0007669"/>
    <property type="project" value="TreeGrafter"/>
</dbReference>
<dbReference type="PROSITE" id="PS50082">
    <property type="entry name" value="WD_REPEATS_2"/>
    <property type="match status" value="4"/>
</dbReference>
<evidence type="ECO:0000313" key="5">
    <source>
        <dbReference type="EMBL" id="AFP65654.1"/>
    </source>
</evidence>
<dbReference type="CDD" id="cd00200">
    <property type="entry name" value="WD40"/>
    <property type="match status" value="1"/>
</dbReference>
<dbReference type="GO" id="GO:0000398">
    <property type="term" value="P:mRNA splicing, via spliceosome"/>
    <property type="evidence" value="ECO:0007669"/>
    <property type="project" value="InterPro"/>
</dbReference>
<feature type="repeat" description="WD" evidence="4">
    <location>
        <begin position="30"/>
        <end position="71"/>
    </location>
</feature>
<keyword evidence="5" id="KW-0542">Nucleomorph</keyword>
<dbReference type="InterPro" id="IPR020472">
    <property type="entry name" value="WD40_PAC1"/>
</dbReference>
<dbReference type="PROSITE" id="PS00678">
    <property type="entry name" value="WD_REPEATS_1"/>
    <property type="match status" value="1"/>
</dbReference>
<dbReference type="Proteomes" id="UP000243348">
    <property type="component" value="Nucleomorph 3"/>
</dbReference>
<comment type="similarity">
    <text evidence="3">Belongs to the WD repeat PRL1/PRL2 family.</text>
</comment>
<dbReference type="GO" id="GO:0071013">
    <property type="term" value="C:catalytic step 2 spliceosome"/>
    <property type="evidence" value="ECO:0007669"/>
    <property type="project" value="TreeGrafter"/>
</dbReference>
<dbReference type="Gene3D" id="2.130.10.10">
    <property type="entry name" value="YVTN repeat-like/Quinoprotein amine dehydrogenase"/>
    <property type="match status" value="1"/>
</dbReference>
<dbReference type="GO" id="GO:0071011">
    <property type="term" value="C:precatalytic spliceosome"/>
    <property type="evidence" value="ECO:0007669"/>
    <property type="project" value="TreeGrafter"/>
</dbReference>
<keyword evidence="1 4" id="KW-0853">WD repeat</keyword>
<feature type="repeat" description="WD" evidence="4">
    <location>
        <begin position="72"/>
        <end position="113"/>
    </location>
</feature>
<dbReference type="InterPro" id="IPR036322">
    <property type="entry name" value="WD40_repeat_dom_sf"/>
</dbReference>
<feature type="repeat" description="WD" evidence="4">
    <location>
        <begin position="114"/>
        <end position="155"/>
    </location>
</feature>
<accession>J7G3L8</accession>
<dbReference type="SUPFAM" id="SSF50978">
    <property type="entry name" value="WD40 repeat-like"/>
    <property type="match status" value="1"/>
</dbReference>
<protein>
    <submittedName>
        <fullName evidence="5">Prl1-like protein</fullName>
    </submittedName>
</protein>
<evidence type="ECO:0000256" key="4">
    <source>
        <dbReference type="PROSITE-ProRule" id="PRU00221"/>
    </source>
</evidence>
<dbReference type="InterPro" id="IPR015943">
    <property type="entry name" value="WD40/YVTN_repeat-like_dom_sf"/>
</dbReference>
<dbReference type="PANTHER" id="PTHR19923">
    <property type="entry name" value="WD40 REPEAT PROTEINPRL1/PRL2-RELATED"/>
    <property type="match status" value="1"/>
</dbReference>
<name>J7G3L8_9CRYP</name>
<dbReference type="PRINTS" id="PR00320">
    <property type="entry name" value="GPROTEINBRPT"/>
</dbReference>
<reference evidence="5 6" key="1">
    <citation type="journal article" date="2012" name="Genome Biol. Evol.">
        <title>Nucleomorph genome sequence of the cryptophyte alga Chroomonas mesostigmatica CCMP1168 reveals lineage-specific gene loss and genome complexity.</title>
        <authorList>
            <person name="Moore C.E."/>
            <person name="Curtis B."/>
            <person name="Mills T."/>
            <person name="Tanifuji G."/>
            <person name="Archibald J.M."/>
        </authorList>
    </citation>
    <scope>NUCLEOTIDE SEQUENCE [LARGE SCALE GENOMIC DNA]</scope>
    <source>
        <strain evidence="5 6">CCMP1168</strain>
    </source>
</reference>
<dbReference type="InterPro" id="IPR045241">
    <property type="entry name" value="Prp46/PLRG1-like"/>
</dbReference>
<organism evidence="5 6">
    <name type="scientific">Chroomonas mesostigmatica CCMP1168</name>
    <dbReference type="NCBI Taxonomy" id="1195612"/>
    <lineage>
        <taxon>Eukaryota</taxon>
        <taxon>Cryptophyceae</taxon>
        <taxon>Pyrenomonadales</taxon>
        <taxon>Chroomonadaceae</taxon>
        <taxon>Chroomonas</taxon>
    </lineage>
</organism>
<dbReference type="InterPro" id="IPR001680">
    <property type="entry name" value="WD40_rpt"/>
</dbReference>
<dbReference type="InterPro" id="IPR019775">
    <property type="entry name" value="WD40_repeat_CS"/>
</dbReference>
<gene>
    <name evidence="5" type="ORF">CMESO_510</name>
</gene>
<dbReference type="PROSITE" id="PS50294">
    <property type="entry name" value="WD_REPEATS_REGION"/>
    <property type="match status" value="2"/>
</dbReference>
<evidence type="ECO:0000256" key="1">
    <source>
        <dbReference type="ARBA" id="ARBA00022574"/>
    </source>
</evidence>
<dbReference type="SMART" id="SM00320">
    <property type="entry name" value="WD40"/>
    <property type="match status" value="6"/>
</dbReference>